<keyword evidence="6" id="KW-1185">Reference proteome</keyword>
<evidence type="ECO:0000313" key="5">
    <source>
        <dbReference type="EMBL" id="ASP19976.1"/>
    </source>
</evidence>
<evidence type="ECO:0000256" key="3">
    <source>
        <dbReference type="ARBA" id="ARBA00023163"/>
    </source>
</evidence>
<dbReference type="SUPFAM" id="SSF48008">
    <property type="entry name" value="GntR ligand-binding domain-like"/>
    <property type="match status" value="1"/>
</dbReference>
<organism evidence="5 6">
    <name type="scientific">Antarctobacter heliothermus</name>
    <dbReference type="NCBI Taxonomy" id="74033"/>
    <lineage>
        <taxon>Bacteria</taxon>
        <taxon>Pseudomonadati</taxon>
        <taxon>Pseudomonadota</taxon>
        <taxon>Alphaproteobacteria</taxon>
        <taxon>Rhodobacterales</taxon>
        <taxon>Roseobacteraceae</taxon>
        <taxon>Antarctobacter</taxon>
    </lineage>
</organism>
<sequence length="222" mass="24012">MAMAENVAEVTSQAGLPAHEQVYRSLREAVLFGALAPGEPVTIQGLVERLGAGMTPVREAIRRLTAEGALQAMGNRRIQVPVLTAALVEELTEVRLALEPRLAMRAADRANAEDVARLTAIDAHLDRAIQRGDIESYLRENHRFHTCLNDMADAPIMTALADSLWLRFGPSLRVVCGQVGTRHLPDCHKDLVRALAAGDGALAARAIEEDLVQGMDVVLNSL</sequence>
<dbReference type="PROSITE" id="PS50949">
    <property type="entry name" value="HTH_GNTR"/>
    <property type="match status" value="1"/>
</dbReference>
<dbReference type="GO" id="GO:0003677">
    <property type="term" value="F:DNA binding"/>
    <property type="evidence" value="ECO:0007669"/>
    <property type="project" value="UniProtKB-KW"/>
</dbReference>
<evidence type="ECO:0000256" key="2">
    <source>
        <dbReference type="ARBA" id="ARBA00023125"/>
    </source>
</evidence>
<proteinExistence type="predicted"/>
<dbReference type="SMART" id="SM00895">
    <property type="entry name" value="FCD"/>
    <property type="match status" value="1"/>
</dbReference>
<dbReference type="AlphaFoldDB" id="A0A222E1B2"/>
<dbReference type="InterPro" id="IPR011711">
    <property type="entry name" value="GntR_C"/>
</dbReference>
<dbReference type="PANTHER" id="PTHR43537:SF39">
    <property type="entry name" value="HTH-TYPE TRANSCRIPTIONAL REGULATOR MCBR"/>
    <property type="match status" value="1"/>
</dbReference>
<dbReference type="PANTHER" id="PTHR43537">
    <property type="entry name" value="TRANSCRIPTIONAL REGULATOR, GNTR FAMILY"/>
    <property type="match status" value="1"/>
</dbReference>
<keyword evidence="2" id="KW-0238">DNA-binding</keyword>
<feature type="domain" description="HTH gntR-type" evidence="4">
    <location>
        <begin position="16"/>
        <end position="83"/>
    </location>
</feature>
<dbReference type="Pfam" id="PF07729">
    <property type="entry name" value="FCD"/>
    <property type="match status" value="1"/>
</dbReference>
<dbReference type="EMBL" id="CP022540">
    <property type="protein sequence ID" value="ASP19976.1"/>
    <property type="molecule type" value="Genomic_DNA"/>
</dbReference>
<evidence type="ECO:0000259" key="4">
    <source>
        <dbReference type="PROSITE" id="PS50949"/>
    </source>
</evidence>
<dbReference type="SUPFAM" id="SSF46785">
    <property type="entry name" value="Winged helix' DNA-binding domain"/>
    <property type="match status" value="1"/>
</dbReference>
<dbReference type="InterPro" id="IPR000524">
    <property type="entry name" value="Tscrpt_reg_HTH_GntR"/>
</dbReference>
<dbReference type="Gene3D" id="1.10.10.10">
    <property type="entry name" value="Winged helix-like DNA-binding domain superfamily/Winged helix DNA-binding domain"/>
    <property type="match status" value="1"/>
</dbReference>
<reference evidence="5 6" key="1">
    <citation type="submission" date="2017-07" db="EMBL/GenBank/DDBJ databases">
        <title>Genome Sequence of Antarctobacter heliothermus Strain SMS3 Isolated from a culture of the Diatom Skeletonema marinoi.</title>
        <authorList>
            <person name="Topel M."/>
            <person name="Pinder M.I.M."/>
            <person name="Johansson O.N."/>
            <person name="Kourtchenko O."/>
            <person name="Godhe A."/>
            <person name="Clarke A.K."/>
        </authorList>
    </citation>
    <scope>NUCLEOTIDE SEQUENCE [LARGE SCALE GENOMIC DNA]</scope>
    <source>
        <strain evidence="5 6">SMS3</strain>
    </source>
</reference>
<protein>
    <submittedName>
        <fullName evidence="5">HTH-type transcriptional regulator McbR</fullName>
    </submittedName>
</protein>
<dbReference type="GO" id="GO:0003700">
    <property type="term" value="F:DNA-binding transcription factor activity"/>
    <property type="evidence" value="ECO:0007669"/>
    <property type="project" value="InterPro"/>
</dbReference>
<keyword evidence="3" id="KW-0804">Transcription</keyword>
<dbReference type="SMART" id="SM00345">
    <property type="entry name" value="HTH_GNTR"/>
    <property type="match status" value="1"/>
</dbReference>
<accession>A0A222E1B2</accession>
<name>A0A222E1B2_9RHOB</name>
<keyword evidence="1" id="KW-0805">Transcription regulation</keyword>
<dbReference type="KEGG" id="aht:ANTHELSMS3_01265"/>
<dbReference type="InterPro" id="IPR036388">
    <property type="entry name" value="WH-like_DNA-bd_sf"/>
</dbReference>
<dbReference type="InterPro" id="IPR008920">
    <property type="entry name" value="TF_FadR/GntR_C"/>
</dbReference>
<dbReference type="Proteomes" id="UP000203589">
    <property type="component" value="Chromosome"/>
</dbReference>
<dbReference type="Gene3D" id="1.20.120.530">
    <property type="entry name" value="GntR ligand-binding domain-like"/>
    <property type="match status" value="1"/>
</dbReference>
<gene>
    <name evidence="5" type="ORF">ANTHELSMS3_01265</name>
</gene>
<dbReference type="Pfam" id="PF00392">
    <property type="entry name" value="GntR"/>
    <property type="match status" value="1"/>
</dbReference>
<evidence type="ECO:0000313" key="6">
    <source>
        <dbReference type="Proteomes" id="UP000203589"/>
    </source>
</evidence>
<dbReference type="InterPro" id="IPR036390">
    <property type="entry name" value="WH_DNA-bd_sf"/>
</dbReference>
<evidence type="ECO:0000256" key="1">
    <source>
        <dbReference type="ARBA" id="ARBA00023015"/>
    </source>
</evidence>